<dbReference type="InterPro" id="IPR036291">
    <property type="entry name" value="NAD(P)-bd_dom_sf"/>
</dbReference>
<gene>
    <name evidence="5" type="ORF">ACFPZN_11930</name>
</gene>
<dbReference type="SUPFAM" id="SSF51735">
    <property type="entry name" value="NAD(P)-binding Rossmann-fold domains"/>
    <property type="match status" value="1"/>
</dbReference>
<dbReference type="InterPro" id="IPR051687">
    <property type="entry name" value="Peroxisomal_Beta-Oxidation"/>
</dbReference>
<evidence type="ECO:0000313" key="5">
    <source>
        <dbReference type="EMBL" id="MFC5746321.1"/>
    </source>
</evidence>
<dbReference type="PRINTS" id="PR00081">
    <property type="entry name" value="GDHRDH"/>
</dbReference>
<name>A0ABW0ZT68_9ACTN</name>
<proteinExistence type="inferred from homology"/>
<feature type="domain" description="Ketoreductase" evidence="4">
    <location>
        <begin position="7"/>
        <end position="219"/>
    </location>
</feature>
<evidence type="ECO:0000256" key="2">
    <source>
        <dbReference type="ARBA" id="ARBA00023002"/>
    </source>
</evidence>
<dbReference type="PANTHER" id="PTHR45024">
    <property type="entry name" value="DEHYDROGENASES, SHORT CHAIN"/>
    <property type="match status" value="1"/>
</dbReference>
<dbReference type="InterPro" id="IPR002347">
    <property type="entry name" value="SDR_fam"/>
</dbReference>
<dbReference type="SMART" id="SM00822">
    <property type="entry name" value="PKS_KR"/>
    <property type="match status" value="1"/>
</dbReference>
<dbReference type="NCBIfam" id="NF005861">
    <property type="entry name" value="PRK07791.1"/>
    <property type="match status" value="1"/>
</dbReference>
<keyword evidence="6" id="KW-1185">Reference proteome</keyword>
<evidence type="ECO:0000313" key="6">
    <source>
        <dbReference type="Proteomes" id="UP001596074"/>
    </source>
</evidence>
<dbReference type="Gene3D" id="3.40.50.720">
    <property type="entry name" value="NAD(P)-binding Rossmann-like Domain"/>
    <property type="match status" value="1"/>
</dbReference>
<sequence length="306" mass="32030">MNALTDRVCVITGAGRGIGREHALLFAAEGAKVVVNDLGGGPDGSGADASPAQQVVDEIKAAGGEAVANGDDVSTWDGAERLIAQAVDTYGDLHVLVNNAGILRDRMLVNMSEPEWDAIMKVHLKGHFCPTRIAAGYWREQSKAGRTGARSVINTSSTSGLFGSAGQTNYGAAKSGIATFSIIANAELGRYGVRVNAIAPAAATRLTATVGAGEAAAEPGEWSMLDPGNVSPFVAYLATENCPINGRAFFVMGGEIHLFHPWAIVDTLKKDGKWTIEELQKEAGRLHEYAFDYGHPLGSMLFGGGS</sequence>
<reference evidence="6" key="1">
    <citation type="journal article" date="2019" name="Int. J. Syst. Evol. Microbiol.">
        <title>The Global Catalogue of Microorganisms (GCM) 10K type strain sequencing project: providing services to taxonomists for standard genome sequencing and annotation.</title>
        <authorList>
            <consortium name="The Broad Institute Genomics Platform"/>
            <consortium name="The Broad Institute Genome Sequencing Center for Infectious Disease"/>
            <person name="Wu L."/>
            <person name="Ma J."/>
        </authorList>
    </citation>
    <scope>NUCLEOTIDE SEQUENCE [LARGE SCALE GENOMIC DNA]</scope>
    <source>
        <strain evidence="6">KCTC 42087</strain>
    </source>
</reference>
<organism evidence="5 6">
    <name type="scientific">Actinomadura rugatobispora</name>
    <dbReference type="NCBI Taxonomy" id="1994"/>
    <lineage>
        <taxon>Bacteria</taxon>
        <taxon>Bacillati</taxon>
        <taxon>Actinomycetota</taxon>
        <taxon>Actinomycetes</taxon>
        <taxon>Streptosporangiales</taxon>
        <taxon>Thermomonosporaceae</taxon>
        <taxon>Actinomadura</taxon>
    </lineage>
</organism>
<dbReference type="PANTHER" id="PTHR45024:SF2">
    <property type="entry name" value="SCP2 DOMAIN-CONTAINING PROTEIN"/>
    <property type="match status" value="1"/>
</dbReference>
<evidence type="ECO:0000256" key="3">
    <source>
        <dbReference type="RuleBase" id="RU000363"/>
    </source>
</evidence>
<comment type="caution">
    <text evidence="5">The sequence shown here is derived from an EMBL/GenBank/DDBJ whole genome shotgun (WGS) entry which is preliminary data.</text>
</comment>
<evidence type="ECO:0000256" key="1">
    <source>
        <dbReference type="ARBA" id="ARBA00006484"/>
    </source>
</evidence>
<dbReference type="InterPro" id="IPR057326">
    <property type="entry name" value="KR_dom"/>
</dbReference>
<protein>
    <submittedName>
        <fullName evidence="5">SDR family oxidoreductase</fullName>
    </submittedName>
</protein>
<evidence type="ECO:0000259" key="4">
    <source>
        <dbReference type="SMART" id="SM00822"/>
    </source>
</evidence>
<comment type="similarity">
    <text evidence="1 3">Belongs to the short-chain dehydrogenases/reductases (SDR) family.</text>
</comment>
<dbReference type="Proteomes" id="UP001596074">
    <property type="component" value="Unassembled WGS sequence"/>
</dbReference>
<accession>A0ABW0ZT68</accession>
<dbReference type="Pfam" id="PF00106">
    <property type="entry name" value="adh_short"/>
    <property type="match status" value="1"/>
</dbReference>
<dbReference type="RefSeq" id="WP_378281944.1">
    <property type="nucleotide sequence ID" value="NZ_JBHSON010000013.1"/>
</dbReference>
<dbReference type="PRINTS" id="PR00080">
    <property type="entry name" value="SDRFAMILY"/>
</dbReference>
<keyword evidence="2" id="KW-0560">Oxidoreductase</keyword>
<dbReference type="EMBL" id="JBHSON010000013">
    <property type="protein sequence ID" value="MFC5746321.1"/>
    <property type="molecule type" value="Genomic_DNA"/>
</dbReference>